<dbReference type="EMBL" id="NMQE01000893">
    <property type="protein sequence ID" value="PMB16401.1"/>
    <property type="molecule type" value="Genomic_DNA"/>
</dbReference>
<name>A0A2N6L4W6_9CYAN</name>
<comment type="caution">
    <text evidence="2">The sequence shown here is derived from an EMBL/GenBank/DDBJ whole genome shotgun (WGS) entry which is preliminary data.</text>
</comment>
<dbReference type="AlphaFoldDB" id="A0A2N6L4W6"/>
<feature type="non-terminal residue" evidence="2">
    <location>
        <position position="1"/>
    </location>
</feature>
<organism evidence="2 3">
    <name type="scientific">Fischerella thermalis CCMEE 5318</name>
    <dbReference type="NCBI Taxonomy" id="2019666"/>
    <lineage>
        <taxon>Bacteria</taxon>
        <taxon>Bacillati</taxon>
        <taxon>Cyanobacteriota</taxon>
        <taxon>Cyanophyceae</taxon>
        <taxon>Nostocales</taxon>
        <taxon>Hapalosiphonaceae</taxon>
        <taxon>Fischerella</taxon>
    </lineage>
</organism>
<reference evidence="2 3" key="1">
    <citation type="submission" date="2017-07" db="EMBL/GenBank/DDBJ databases">
        <title>Genomes of Fischerella (Mastigocladus) sp. strains.</title>
        <authorList>
            <person name="Miller S.R."/>
        </authorList>
    </citation>
    <scope>NUCLEOTIDE SEQUENCE [LARGE SCALE GENOMIC DNA]</scope>
    <source>
        <strain evidence="2 3">CCMEE 5318</strain>
    </source>
</reference>
<proteinExistence type="predicted"/>
<evidence type="ECO:0000313" key="3">
    <source>
        <dbReference type="Proteomes" id="UP000235081"/>
    </source>
</evidence>
<accession>A0A2N6L4W6</accession>
<dbReference type="Proteomes" id="UP000235081">
    <property type="component" value="Unassembled WGS sequence"/>
</dbReference>
<evidence type="ECO:0000256" key="1">
    <source>
        <dbReference type="SAM" id="MobiDB-lite"/>
    </source>
</evidence>
<gene>
    <name evidence="2" type="ORF">CEN46_24990</name>
</gene>
<protein>
    <submittedName>
        <fullName evidence="2">Uncharacterized protein</fullName>
    </submittedName>
</protein>
<sequence length="89" mass="9482">PQEAAQRFRQRAAATAGQLWARAVGGAARAAGGAPCAVRVASRADPAQRARPNREPPRAAGEREPARVGAPRRRAEPRPLARPLYPRAD</sequence>
<evidence type="ECO:0000313" key="2">
    <source>
        <dbReference type="EMBL" id="PMB16401.1"/>
    </source>
</evidence>
<feature type="compositionally biased region" description="Basic and acidic residues" evidence="1">
    <location>
        <begin position="46"/>
        <end position="66"/>
    </location>
</feature>
<feature type="region of interest" description="Disordered" evidence="1">
    <location>
        <begin position="41"/>
        <end position="89"/>
    </location>
</feature>